<keyword evidence="11" id="KW-0539">Nucleus</keyword>
<reference evidence="16" key="1">
    <citation type="submission" date="2014-04" db="EMBL/GenBank/DDBJ databases">
        <title>Evolutionary Origins and Diversification of the Mycorrhizal Mutualists.</title>
        <authorList>
            <consortium name="DOE Joint Genome Institute"/>
            <consortium name="Mycorrhizal Genomics Consortium"/>
            <person name="Kohler A."/>
            <person name="Kuo A."/>
            <person name="Nagy L.G."/>
            <person name="Floudas D."/>
            <person name="Copeland A."/>
            <person name="Barry K.W."/>
            <person name="Cichocki N."/>
            <person name="Veneault-Fourrey C."/>
            <person name="LaButti K."/>
            <person name="Lindquist E.A."/>
            <person name="Lipzen A."/>
            <person name="Lundell T."/>
            <person name="Morin E."/>
            <person name="Murat C."/>
            <person name="Riley R."/>
            <person name="Ohm R."/>
            <person name="Sun H."/>
            <person name="Tunlid A."/>
            <person name="Henrissat B."/>
            <person name="Grigoriev I.V."/>
            <person name="Hibbett D.S."/>
            <person name="Martin F."/>
        </authorList>
    </citation>
    <scope>NUCLEOTIDE SEQUENCE [LARGE SCALE GENOMIC DNA]</scope>
    <source>
        <strain evidence="16">FD-334 SS-4</strain>
    </source>
</reference>
<keyword evidence="16" id="KW-1185">Reference proteome</keyword>
<evidence type="ECO:0000256" key="9">
    <source>
        <dbReference type="ARBA" id="ARBA00023172"/>
    </source>
</evidence>
<evidence type="ECO:0000313" key="16">
    <source>
        <dbReference type="Proteomes" id="UP000054270"/>
    </source>
</evidence>
<feature type="domain" description="RecF/RecN/SMC N-terminal" evidence="14">
    <location>
        <begin position="110"/>
        <end position="1128"/>
    </location>
</feature>
<evidence type="ECO:0000256" key="1">
    <source>
        <dbReference type="ARBA" id="ARBA00004123"/>
    </source>
</evidence>
<evidence type="ECO:0000256" key="4">
    <source>
        <dbReference type="ARBA" id="ARBA00022454"/>
    </source>
</evidence>
<dbReference type="GO" id="GO:0000724">
    <property type="term" value="P:double-strand break repair via homologous recombination"/>
    <property type="evidence" value="ECO:0007669"/>
    <property type="project" value="TreeGrafter"/>
</dbReference>
<keyword evidence="7" id="KW-0067">ATP-binding</keyword>
<evidence type="ECO:0000259" key="14">
    <source>
        <dbReference type="Pfam" id="PF02463"/>
    </source>
</evidence>
<feature type="coiled-coil region" evidence="12">
    <location>
        <begin position="749"/>
        <end position="776"/>
    </location>
</feature>
<protein>
    <recommendedName>
        <fullName evidence="14">RecF/RecN/SMC N-terminal domain-containing protein</fullName>
    </recommendedName>
</protein>
<feature type="compositionally biased region" description="Basic and acidic residues" evidence="13">
    <location>
        <begin position="1"/>
        <end position="13"/>
    </location>
</feature>
<keyword evidence="6" id="KW-0227">DNA damage</keyword>
<dbReference type="PANTHER" id="PTHR19306:SF6">
    <property type="entry name" value="STRUCTURAL MAINTENANCE OF CHROMOSOMES PROTEIN 6"/>
    <property type="match status" value="1"/>
</dbReference>
<evidence type="ECO:0000256" key="6">
    <source>
        <dbReference type="ARBA" id="ARBA00022763"/>
    </source>
</evidence>
<dbReference type="OrthoDB" id="10072614at2759"/>
<feature type="coiled-coil region" evidence="12">
    <location>
        <begin position="305"/>
        <end position="392"/>
    </location>
</feature>
<feature type="compositionally biased region" description="Acidic residues" evidence="13">
    <location>
        <begin position="62"/>
        <end position="82"/>
    </location>
</feature>
<dbReference type="EMBL" id="KN817570">
    <property type="protein sequence ID" value="KJA20177.1"/>
    <property type="molecule type" value="Genomic_DNA"/>
</dbReference>
<feature type="region of interest" description="Disordered" evidence="13">
    <location>
        <begin position="1036"/>
        <end position="1055"/>
    </location>
</feature>
<keyword evidence="4" id="KW-0158">Chromosome</keyword>
<comment type="subcellular location">
    <subcellularLocation>
        <location evidence="2">Chromosome</location>
    </subcellularLocation>
    <subcellularLocation>
        <location evidence="1">Nucleus</location>
    </subcellularLocation>
</comment>
<dbReference type="GO" id="GO:0035861">
    <property type="term" value="C:site of double-strand break"/>
    <property type="evidence" value="ECO:0007669"/>
    <property type="project" value="TreeGrafter"/>
</dbReference>
<evidence type="ECO:0000256" key="13">
    <source>
        <dbReference type="SAM" id="MobiDB-lite"/>
    </source>
</evidence>
<evidence type="ECO:0000256" key="7">
    <source>
        <dbReference type="ARBA" id="ARBA00022840"/>
    </source>
</evidence>
<evidence type="ECO:0000256" key="12">
    <source>
        <dbReference type="SAM" id="Coils"/>
    </source>
</evidence>
<dbReference type="InterPro" id="IPR003395">
    <property type="entry name" value="RecF/RecN/SMC_N"/>
</dbReference>
<feature type="region of interest" description="Disordered" evidence="13">
    <location>
        <begin position="1"/>
        <end position="82"/>
    </location>
</feature>
<comment type="similarity">
    <text evidence="3">Belongs to the SMC family. SMC6 subfamily.</text>
</comment>
<evidence type="ECO:0000256" key="2">
    <source>
        <dbReference type="ARBA" id="ARBA00004286"/>
    </source>
</evidence>
<evidence type="ECO:0000313" key="15">
    <source>
        <dbReference type="EMBL" id="KJA20177.1"/>
    </source>
</evidence>
<accession>A0A0D2L0H4</accession>
<keyword evidence="9" id="KW-0233">DNA recombination</keyword>
<dbReference type="PANTHER" id="PTHR19306">
    <property type="entry name" value="STRUCTURAL MAINTENANCE OF CHROMOSOMES 5,6 SMC5, SMC6"/>
    <property type="match status" value="1"/>
</dbReference>
<dbReference type="GO" id="GO:0030915">
    <property type="term" value="C:Smc5-Smc6 complex"/>
    <property type="evidence" value="ECO:0007669"/>
    <property type="project" value="TreeGrafter"/>
</dbReference>
<dbReference type="InterPro" id="IPR027417">
    <property type="entry name" value="P-loop_NTPase"/>
</dbReference>
<dbReference type="Gene3D" id="3.40.50.300">
    <property type="entry name" value="P-loop containing nucleotide triphosphate hydrolases"/>
    <property type="match status" value="2"/>
</dbReference>
<sequence>MPKRQHLGEDEQASHTSSKRARTAESGDESEERTQARPTKRERVKKGKGKGRSKTDNSGSESSDEDIDIDGIQEPELDDEEFERLHGDKLRARLERRQKAQGGVADHGIIEYIEMHQFMCHKYLRFTFGPQINFIIGHNGSGKSAVLSAITVALGGKANSTGRGNGLKSFIREGQGASEVTIHIKNQGEEAFRPQEYGETIVITRKFTKEGNSSWKIKSKDGKVISTKKDELAAICDHMNIQVDNPMNVLTQDAARQFLSASAPQDKYKFFLRGTQLTQLSEEYMACLENIHQTAKLLTVKKEALPDLKARLHEVNARYEEAAKAREQKKKADDLKKELAWSHVAAKSVEMEQALQAAAKLARRLPKMEESFNKAEAESDRTGALIEELQAEVTGMGNIEHLNTRKDELVGELRANKTKISEYNLEMKQMDNSLVAIKAQIEEFDKRIDEEARRMAVHTQAKREETQRKLEDAKEAVSVAERQINELIMERKDISVQADTIRASGEEMERQQATIRRQISDCDGMIDSARKAETDALIPYGRNIKGLLDKMKSMRWAGDPPLGPLGQYVKAKDPKTWGEILRNMLGSHLLSFALTDARDRPQLKKMLVESGNPSTNIVIYEKDMFDYRQGEPPEHLNTVLRSLEISDPYVLRILINQAHIESQLLTNTRKDAQDILFKVRGGGSAWTSDKFSVRVFPDGGIISSPLNIRQLGGAMSLLLTGRDSVAEIRHISEKKLDLQHQYSELGRQVETTRAQFMQLKKNIDQLNGKERQVQNALRSAKVYQSNLQHEANEDMPVGVQGLEEAKQECVEEKENIVLQFSHVAGEKRGVDNLQASLQQKLNEVKKTIMDFDGQRDGLMAQINEYVDLRLNAQNAMKHYKGKLDEERTKVEEAEAAAKVVEEEFQNWTEKASEYCAQVPNPRKAADVQRHLESVQKALKEREKRHGASVEEMAAEVNKATENLQKVQKELKQMSGLNKALKASLIIRLSRWQEFRRHIALRCKQVFQFHLSNRGYYGKILFDHTASTLQLRVQTDDQLQTQGTRDKDPRSLSGGEKSFSTICLLLSLWECIGCPLRCLDEFDVFMDAVNRRISMKMMIETANTSDKKQYILITPQDMTNVAFSSSVKVHRMTDPERGNGTLSFGS</sequence>
<dbReference type="Pfam" id="PF02463">
    <property type="entry name" value="SMC_N"/>
    <property type="match status" value="1"/>
</dbReference>
<dbReference type="GO" id="GO:0005524">
    <property type="term" value="F:ATP binding"/>
    <property type="evidence" value="ECO:0007669"/>
    <property type="project" value="UniProtKB-KW"/>
</dbReference>
<dbReference type="AlphaFoldDB" id="A0A0D2L0H4"/>
<evidence type="ECO:0000256" key="11">
    <source>
        <dbReference type="ARBA" id="ARBA00023242"/>
    </source>
</evidence>
<keyword evidence="5" id="KW-0547">Nucleotide-binding</keyword>
<dbReference type="Gene3D" id="1.10.287.1490">
    <property type="match status" value="1"/>
</dbReference>
<dbReference type="OMA" id="MCHDHFY"/>
<gene>
    <name evidence="15" type="ORF">HYPSUDRAFT_217235</name>
</gene>
<feature type="compositionally biased region" description="Basic residues" evidence="13">
    <location>
        <begin position="42"/>
        <end position="52"/>
    </location>
</feature>
<keyword evidence="10" id="KW-0234">DNA repair</keyword>
<evidence type="ECO:0000256" key="3">
    <source>
        <dbReference type="ARBA" id="ARBA00006793"/>
    </source>
</evidence>
<evidence type="ECO:0000256" key="10">
    <source>
        <dbReference type="ARBA" id="ARBA00023204"/>
    </source>
</evidence>
<organism evidence="15 16">
    <name type="scientific">Hypholoma sublateritium (strain FD-334 SS-4)</name>
    <dbReference type="NCBI Taxonomy" id="945553"/>
    <lineage>
        <taxon>Eukaryota</taxon>
        <taxon>Fungi</taxon>
        <taxon>Dikarya</taxon>
        <taxon>Basidiomycota</taxon>
        <taxon>Agaricomycotina</taxon>
        <taxon>Agaricomycetes</taxon>
        <taxon>Agaricomycetidae</taxon>
        <taxon>Agaricales</taxon>
        <taxon>Agaricineae</taxon>
        <taxon>Strophariaceae</taxon>
        <taxon>Hypholoma</taxon>
    </lineage>
</organism>
<dbReference type="GO" id="GO:0003684">
    <property type="term" value="F:damaged DNA binding"/>
    <property type="evidence" value="ECO:0007669"/>
    <property type="project" value="TreeGrafter"/>
</dbReference>
<name>A0A0D2L0H4_HYPSF</name>
<feature type="coiled-coil region" evidence="12">
    <location>
        <begin position="420"/>
        <end position="490"/>
    </location>
</feature>
<evidence type="ECO:0000256" key="8">
    <source>
        <dbReference type="ARBA" id="ARBA00023054"/>
    </source>
</evidence>
<proteinExistence type="inferred from homology"/>
<dbReference type="Proteomes" id="UP000054270">
    <property type="component" value="Unassembled WGS sequence"/>
</dbReference>
<evidence type="ECO:0000256" key="5">
    <source>
        <dbReference type="ARBA" id="ARBA00022741"/>
    </source>
</evidence>
<dbReference type="GO" id="GO:0003697">
    <property type="term" value="F:single-stranded DNA binding"/>
    <property type="evidence" value="ECO:0007669"/>
    <property type="project" value="TreeGrafter"/>
</dbReference>
<dbReference type="SUPFAM" id="SSF52540">
    <property type="entry name" value="P-loop containing nucleoside triphosphate hydrolases"/>
    <property type="match status" value="1"/>
</dbReference>
<feature type="compositionally biased region" description="Basic and acidic residues" evidence="13">
    <location>
        <begin position="32"/>
        <end position="41"/>
    </location>
</feature>
<dbReference type="STRING" id="945553.A0A0D2L0H4"/>
<feature type="coiled-coil region" evidence="12">
    <location>
        <begin position="876"/>
        <end position="983"/>
    </location>
</feature>
<keyword evidence="8 12" id="KW-0175">Coiled coil</keyword>
<dbReference type="GO" id="GO:0005634">
    <property type="term" value="C:nucleus"/>
    <property type="evidence" value="ECO:0007669"/>
    <property type="project" value="UniProtKB-SubCell"/>
</dbReference>